<organism evidence="2 3">
    <name type="scientific">Colletotrichum godetiae</name>
    <dbReference type="NCBI Taxonomy" id="1209918"/>
    <lineage>
        <taxon>Eukaryota</taxon>
        <taxon>Fungi</taxon>
        <taxon>Dikarya</taxon>
        <taxon>Ascomycota</taxon>
        <taxon>Pezizomycotina</taxon>
        <taxon>Sordariomycetes</taxon>
        <taxon>Hypocreomycetidae</taxon>
        <taxon>Glomerellales</taxon>
        <taxon>Glomerellaceae</taxon>
        <taxon>Colletotrichum</taxon>
        <taxon>Colletotrichum acutatum species complex</taxon>
    </lineage>
</organism>
<dbReference type="EMBL" id="JAHMHR010000007">
    <property type="protein sequence ID" value="KAK1690086.1"/>
    <property type="molecule type" value="Genomic_DNA"/>
</dbReference>
<evidence type="ECO:0000313" key="3">
    <source>
        <dbReference type="Proteomes" id="UP001224890"/>
    </source>
</evidence>
<name>A0AAJ0EZX8_9PEZI</name>
<comment type="caution">
    <text evidence="2">The sequence shown here is derived from an EMBL/GenBank/DDBJ whole genome shotgun (WGS) entry which is preliminary data.</text>
</comment>
<feature type="region of interest" description="Disordered" evidence="1">
    <location>
        <begin position="154"/>
        <end position="178"/>
    </location>
</feature>
<gene>
    <name evidence="2" type="ORF">BDP55DRAFT_388463</name>
</gene>
<evidence type="ECO:0000313" key="2">
    <source>
        <dbReference type="EMBL" id="KAK1690086.1"/>
    </source>
</evidence>
<dbReference type="RefSeq" id="XP_060433781.1">
    <property type="nucleotide sequence ID" value="XM_060567201.1"/>
</dbReference>
<protein>
    <submittedName>
        <fullName evidence="2">Uncharacterized protein</fullName>
    </submittedName>
</protein>
<proteinExistence type="predicted"/>
<dbReference type="AlphaFoldDB" id="A0AAJ0EZX8"/>
<reference evidence="2" key="1">
    <citation type="submission" date="2021-06" db="EMBL/GenBank/DDBJ databases">
        <title>Comparative genomics, transcriptomics and evolutionary studies reveal genomic signatures of adaptation to plant cell wall in hemibiotrophic fungi.</title>
        <authorList>
            <consortium name="DOE Joint Genome Institute"/>
            <person name="Baroncelli R."/>
            <person name="Diaz J.F."/>
            <person name="Benocci T."/>
            <person name="Peng M."/>
            <person name="Battaglia E."/>
            <person name="Haridas S."/>
            <person name="Andreopoulos W."/>
            <person name="Labutti K."/>
            <person name="Pangilinan J."/>
            <person name="Floch G.L."/>
            <person name="Makela M.R."/>
            <person name="Henrissat B."/>
            <person name="Grigoriev I.V."/>
            <person name="Crouch J.A."/>
            <person name="De Vries R.P."/>
            <person name="Sukno S.A."/>
            <person name="Thon M.R."/>
        </authorList>
    </citation>
    <scope>NUCLEOTIDE SEQUENCE</scope>
    <source>
        <strain evidence="2">CBS 193.32</strain>
    </source>
</reference>
<dbReference type="GeneID" id="85451727"/>
<sequence>MLDASPVPVRPSAGHLFAFPSLTFQPINGPGYARCFVPKTQELVHASRRRRETSLNIHTPPFNFFSCCLSSSFPFPRPSPPHLPPFFLLHHRRASTPHPHFPSAALIENSRAGSWTWFGSWGRVERGCQLALSLVLGATTTPTLLYEVAVRGRQGGGMPHTGRKRRPTTAWRRAAGSEHPASQFSRVYVCQGLDKRAGQGEASMQDENCTSAC</sequence>
<keyword evidence="3" id="KW-1185">Reference proteome</keyword>
<dbReference type="Proteomes" id="UP001224890">
    <property type="component" value="Unassembled WGS sequence"/>
</dbReference>
<accession>A0AAJ0EZX8</accession>
<evidence type="ECO:0000256" key="1">
    <source>
        <dbReference type="SAM" id="MobiDB-lite"/>
    </source>
</evidence>